<name>A0A9J6FAP6_HAELO</name>
<protein>
    <submittedName>
        <fullName evidence="2">Uncharacterized protein</fullName>
    </submittedName>
</protein>
<organism evidence="2 3">
    <name type="scientific">Haemaphysalis longicornis</name>
    <name type="common">Bush tick</name>
    <dbReference type="NCBI Taxonomy" id="44386"/>
    <lineage>
        <taxon>Eukaryota</taxon>
        <taxon>Metazoa</taxon>
        <taxon>Ecdysozoa</taxon>
        <taxon>Arthropoda</taxon>
        <taxon>Chelicerata</taxon>
        <taxon>Arachnida</taxon>
        <taxon>Acari</taxon>
        <taxon>Parasitiformes</taxon>
        <taxon>Ixodida</taxon>
        <taxon>Ixodoidea</taxon>
        <taxon>Ixodidae</taxon>
        <taxon>Haemaphysalinae</taxon>
        <taxon>Haemaphysalis</taxon>
    </lineage>
</organism>
<accession>A0A9J6FAP6</accession>
<feature type="region of interest" description="Disordered" evidence="1">
    <location>
        <begin position="28"/>
        <end position="55"/>
    </location>
</feature>
<proteinExistence type="predicted"/>
<evidence type="ECO:0000256" key="1">
    <source>
        <dbReference type="SAM" id="MobiDB-lite"/>
    </source>
</evidence>
<reference evidence="2 3" key="1">
    <citation type="journal article" date="2020" name="Cell">
        <title>Large-Scale Comparative Analyses of Tick Genomes Elucidate Their Genetic Diversity and Vector Capacities.</title>
        <authorList>
            <consortium name="Tick Genome and Microbiome Consortium (TIGMIC)"/>
            <person name="Jia N."/>
            <person name="Wang J."/>
            <person name="Shi W."/>
            <person name="Du L."/>
            <person name="Sun Y."/>
            <person name="Zhan W."/>
            <person name="Jiang J.F."/>
            <person name="Wang Q."/>
            <person name="Zhang B."/>
            <person name="Ji P."/>
            <person name="Bell-Sakyi L."/>
            <person name="Cui X.M."/>
            <person name="Yuan T.T."/>
            <person name="Jiang B.G."/>
            <person name="Yang W.F."/>
            <person name="Lam T.T."/>
            <person name="Chang Q.C."/>
            <person name="Ding S.J."/>
            <person name="Wang X.J."/>
            <person name="Zhu J.G."/>
            <person name="Ruan X.D."/>
            <person name="Zhao L."/>
            <person name="Wei J.T."/>
            <person name="Ye R.Z."/>
            <person name="Que T.C."/>
            <person name="Du C.H."/>
            <person name="Zhou Y.H."/>
            <person name="Cheng J.X."/>
            <person name="Dai P.F."/>
            <person name="Guo W.B."/>
            <person name="Han X.H."/>
            <person name="Huang E.J."/>
            <person name="Li L.F."/>
            <person name="Wei W."/>
            <person name="Gao Y.C."/>
            <person name="Liu J.Z."/>
            <person name="Shao H.Z."/>
            <person name="Wang X."/>
            <person name="Wang C.C."/>
            <person name="Yang T.C."/>
            <person name="Huo Q.B."/>
            <person name="Li W."/>
            <person name="Chen H.Y."/>
            <person name="Chen S.E."/>
            <person name="Zhou L.G."/>
            <person name="Ni X.B."/>
            <person name="Tian J.H."/>
            <person name="Sheng Y."/>
            <person name="Liu T."/>
            <person name="Pan Y.S."/>
            <person name="Xia L.Y."/>
            <person name="Li J."/>
            <person name="Zhao F."/>
            <person name="Cao W.C."/>
        </authorList>
    </citation>
    <scope>NUCLEOTIDE SEQUENCE [LARGE SCALE GENOMIC DNA]</scope>
    <source>
        <strain evidence="2">HaeL-2018</strain>
    </source>
</reference>
<evidence type="ECO:0000313" key="2">
    <source>
        <dbReference type="EMBL" id="KAH9360021.1"/>
    </source>
</evidence>
<dbReference type="EMBL" id="JABSTR010000001">
    <property type="protein sequence ID" value="KAH9360021.1"/>
    <property type="molecule type" value="Genomic_DNA"/>
</dbReference>
<dbReference type="Proteomes" id="UP000821853">
    <property type="component" value="Chromosome 1"/>
</dbReference>
<dbReference type="VEuPathDB" id="VectorBase:HLOH_048982"/>
<gene>
    <name evidence="2" type="ORF">HPB48_009582</name>
</gene>
<evidence type="ECO:0000313" key="3">
    <source>
        <dbReference type="Proteomes" id="UP000821853"/>
    </source>
</evidence>
<keyword evidence="3" id="KW-1185">Reference proteome</keyword>
<sequence length="81" mass="8995">MSVADGARSGKRDENCTVEVANCKCGSGKRDDKGLEREKEVQQGRKQGAEDIRRKGGKRNIDMVIEKFKLAQGWGKGRTKN</sequence>
<dbReference type="AlphaFoldDB" id="A0A9J6FAP6"/>
<comment type="caution">
    <text evidence="2">The sequence shown here is derived from an EMBL/GenBank/DDBJ whole genome shotgun (WGS) entry which is preliminary data.</text>
</comment>